<organism evidence="1">
    <name type="scientific">Aureoumbra lagunensis</name>
    <dbReference type="NCBI Taxonomy" id="44058"/>
    <lineage>
        <taxon>Eukaryota</taxon>
        <taxon>Sar</taxon>
        <taxon>Stramenopiles</taxon>
        <taxon>Ochrophyta</taxon>
        <taxon>Pelagophyceae</taxon>
        <taxon>Pelagomonadales</taxon>
        <taxon>Aureoumbra</taxon>
    </lineage>
</organism>
<dbReference type="Pfam" id="PF04488">
    <property type="entry name" value="Gly_transf_sug"/>
    <property type="match status" value="1"/>
</dbReference>
<proteinExistence type="predicted"/>
<dbReference type="SUPFAM" id="SSF53448">
    <property type="entry name" value="Nucleotide-diphospho-sugar transferases"/>
    <property type="match status" value="1"/>
</dbReference>
<protein>
    <recommendedName>
        <fullName evidence="2">Alpha 1,4-glycosyltransferase domain-containing protein</fullName>
    </recommendedName>
</protein>
<name>A0A7S3K346_9STRA</name>
<dbReference type="EMBL" id="HBIJ01018254">
    <property type="protein sequence ID" value="CAE0371249.1"/>
    <property type="molecule type" value="Transcribed_RNA"/>
</dbReference>
<gene>
    <name evidence="1" type="ORF">ALAG00032_LOCUS12031</name>
</gene>
<sequence length="259" mass="29983">MIKDYENEAKISGIQIEIQIYNFTSAHKLVKSIDADLGLYFYQMNIMYATTLSNIFRLAALWKFGGIYHDIKCSLESKNLKMIHNSLQIYDLVFEERPGSFGHGARRIRATNMAAARPKLNYFLHCLSIMRKKLNAAYEKQKLEEKNINFNIKKINVDRHLIYDIGSHSMLDYVAAHTHLPHSGHVTIGFHCNFPHQTHKFCSDDPITGLLPGNESFVIYLWRTHFDTGILHHYNKGSSQHWSHISQPLFTSPIRVLHL</sequence>
<evidence type="ECO:0008006" key="2">
    <source>
        <dbReference type="Google" id="ProtNLM"/>
    </source>
</evidence>
<dbReference type="AlphaFoldDB" id="A0A7S3K346"/>
<reference evidence="1" key="1">
    <citation type="submission" date="2021-01" db="EMBL/GenBank/DDBJ databases">
        <authorList>
            <person name="Corre E."/>
            <person name="Pelletier E."/>
            <person name="Niang G."/>
            <person name="Scheremetjew M."/>
            <person name="Finn R."/>
            <person name="Kale V."/>
            <person name="Holt S."/>
            <person name="Cochrane G."/>
            <person name="Meng A."/>
            <person name="Brown T."/>
            <person name="Cohen L."/>
        </authorList>
    </citation>
    <scope>NUCLEOTIDE SEQUENCE</scope>
    <source>
        <strain evidence="1">CCMP1510</strain>
    </source>
</reference>
<dbReference type="InterPro" id="IPR007577">
    <property type="entry name" value="GlycoTrfase_DXD_sugar-bd_CS"/>
</dbReference>
<evidence type="ECO:0000313" key="1">
    <source>
        <dbReference type="EMBL" id="CAE0371249.1"/>
    </source>
</evidence>
<dbReference type="Gene3D" id="3.90.550.20">
    <property type="match status" value="1"/>
</dbReference>
<accession>A0A7S3K346</accession>
<dbReference type="InterPro" id="IPR029044">
    <property type="entry name" value="Nucleotide-diphossugar_trans"/>
</dbReference>